<dbReference type="Pfam" id="PF04452">
    <property type="entry name" value="Methyltrans_RNA"/>
    <property type="match status" value="1"/>
</dbReference>
<evidence type="ECO:0000313" key="12">
    <source>
        <dbReference type="EMBL" id="AUM14876.1"/>
    </source>
</evidence>
<feature type="domain" description="Ribosomal RNA small subunit methyltransferase E methyltransferase" evidence="11">
    <location>
        <begin position="75"/>
        <end position="237"/>
    </location>
</feature>
<dbReference type="NCBIfam" id="TIGR00046">
    <property type="entry name" value="RsmE family RNA methyltransferase"/>
    <property type="match status" value="1"/>
</dbReference>
<evidence type="ECO:0000313" key="13">
    <source>
        <dbReference type="Proteomes" id="UP000235116"/>
    </source>
</evidence>
<dbReference type="GO" id="GO:0070042">
    <property type="term" value="F:rRNA (uridine-N3-)-methyltransferase activity"/>
    <property type="evidence" value="ECO:0007669"/>
    <property type="project" value="TreeGrafter"/>
</dbReference>
<reference evidence="13" key="1">
    <citation type="submission" date="2017-08" db="EMBL/GenBank/DDBJ databases">
        <title>Direct submision.</title>
        <authorList>
            <person name="Kim S.-J."/>
            <person name="Rhee S.-K."/>
        </authorList>
    </citation>
    <scope>NUCLEOTIDE SEQUENCE [LARGE SCALE GENOMIC DNA]</scope>
    <source>
        <strain evidence="13">GI5</strain>
    </source>
</reference>
<evidence type="ECO:0000259" key="11">
    <source>
        <dbReference type="Pfam" id="PF04452"/>
    </source>
</evidence>
<dbReference type="Gene3D" id="3.40.1280.10">
    <property type="match status" value="1"/>
</dbReference>
<dbReference type="SUPFAM" id="SSF75217">
    <property type="entry name" value="alpha/beta knot"/>
    <property type="match status" value="1"/>
</dbReference>
<evidence type="ECO:0000256" key="1">
    <source>
        <dbReference type="ARBA" id="ARBA00004496"/>
    </source>
</evidence>
<evidence type="ECO:0000256" key="3">
    <source>
        <dbReference type="ARBA" id="ARBA00022490"/>
    </source>
</evidence>
<dbReference type="CDD" id="cd18084">
    <property type="entry name" value="RsmE-like"/>
    <property type="match status" value="1"/>
</dbReference>
<comment type="function">
    <text evidence="8 10">Specifically methylates the N3 position of the uracil ring of uridine 1498 (m3U1498) in 16S rRNA. Acts on the fully assembled 30S ribosomal subunit.</text>
</comment>
<evidence type="ECO:0000256" key="5">
    <source>
        <dbReference type="ARBA" id="ARBA00022603"/>
    </source>
</evidence>
<name>A0A2K9LRA5_9GAMM</name>
<sequence length="240" mass="26348">MNVILIHPHEWGSKASQGTLTLNDHRFVHIASVIQPKSGDQLRVGLIGGQLGMATVSQIDNQSITLDVTLDTPPPPPLPVTLLLALPRPKVLRRTLQACATLGVKQIYLINSYRVEKSYWQTPFLEADALRETLLSGLEQGRDTLMPDVHLRKRFKPFVEDELPQLTEGKQAWTAHPMPESVPCPGNITAPSLLAIGPEGGFITYEVDKLAEAGFQTISLGPRILKVETALPALLSKLFL</sequence>
<dbReference type="InterPro" id="IPR046886">
    <property type="entry name" value="RsmE_MTase_dom"/>
</dbReference>
<gene>
    <name evidence="12" type="ORF">Kalk_07470</name>
</gene>
<evidence type="ECO:0000256" key="10">
    <source>
        <dbReference type="PIRNR" id="PIRNR015601"/>
    </source>
</evidence>
<dbReference type="AlphaFoldDB" id="A0A2K9LRA5"/>
<dbReference type="PANTHER" id="PTHR30027:SF3">
    <property type="entry name" value="16S RRNA (URACIL(1498)-N(3))-METHYLTRANSFERASE"/>
    <property type="match status" value="1"/>
</dbReference>
<keyword evidence="5 10" id="KW-0489">Methyltransferase</keyword>
<proteinExistence type="inferred from homology"/>
<protein>
    <recommendedName>
        <fullName evidence="10">Ribosomal RNA small subunit methyltransferase E</fullName>
        <ecNumber evidence="10">2.1.1.193</ecNumber>
    </recommendedName>
</protein>
<accession>A0A2K9LRA5</accession>
<evidence type="ECO:0000256" key="8">
    <source>
        <dbReference type="ARBA" id="ARBA00025699"/>
    </source>
</evidence>
<dbReference type="KEGG" id="kak:Kalk_07470"/>
<dbReference type="RefSeq" id="WP_101896244.1">
    <property type="nucleotide sequence ID" value="NZ_CP022684.1"/>
</dbReference>
<keyword evidence="7 10" id="KW-0949">S-adenosyl-L-methionine</keyword>
<evidence type="ECO:0000256" key="6">
    <source>
        <dbReference type="ARBA" id="ARBA00022679"/>
    </source>
</evidence>
<evidence type="ECO:0000256" key="9">
    <source>
        <dbReference type="ARBA" id="ARBA00047944"/>
    </source>
</evidence>
<keyword evidence="13" id="KW-1185">Reference proteome</keyword>
<comment type="subcellular location">
    <subcellularLocation>
        <location evidence="1 10">Cytoplasm</location>
    </subcellularLocation>
</comment>
<keyword evidence="6 10" id="KW-0808">Transferase</keyword>
<dbReference type="Proteomes" id="UP000235116">
    <property type="component" value="Chromosome"/>
</dbReference>
<dbReference type="EC" id="2.1.1.193" evidence="10"/>
<dbReference type="InterPro" id="IPR006700">
    <property type="entry name" value="RsmE"/>
</dbReference>
<comment type="similarity">
    <text evidence="2 10">Belongs to the RNA methyltransferase RsmE family.</text>
</comment>
<evidence type="ECO:0000256" key="7">
    <source>
        <dbReference type="ARBA" id="ARBA00022691"/>
    </source>
</evidence>
<comment type="catalytic activity">
    <reaction evidence="9 10">
        <text>uridine(1498) in 16S rRNA + S-adenosyl-L-methionine = N(3)-methyluridine(1498) in 16S rRNA + S-adenosyl-L-homocysteine + H(+)</text>
        <dbReference type="Rhea" id="RHEA:42920"/>
        <dbReference type="Rhea" id="RHEA-COMP:10283"/>
        <dbReference type="Rhea" id="RHEA-COMP:10284"/>
        <dbReference type="ChEBI" id="CHEBI:15378"/>
        <dbReference type="ChEBI" id="CHEBI:57856"/>
        <dbReference type="ChEBI" id="CHEBI:59789"/>
        <dbReference type="ChEBI" id="CHEBI:65315"/>
        <dbReference type="ChEBI" id="CHEBI:74502"/>
        <dbReference type="EC" id="2.1.1.193"/>
    </reaction>
</comment>
<dbReference type="PIRSF" id="PIRSF015601">
    <property type="entry name" value="MTase_slr0722"/>
    <property type="match status" value="1"/>
</dbReference>
<dbReference type="PANTHER" id="PTHR30027">
    <property type="entry name" value="RIBOSOMAL RNA SMALL SUBUNIT METHYLTRANSFERASE E"/>
    <property type="match status" value="1"/>
</dbReference>
<dbReference type="OrthoDB" id="9815641at2"/>
<keyword evidence="4 10" id="KW-0698">rRNA processing</keyword>
<organism evidence="12 13">
    <name type="scientific">Ketobacter alkanivorans</name>
    <dbReference type="NCBI Taxonomy" id="1917421"/>
    <lineage>
        <taxon>Bacteria</taxon>
        <taxon>Pseudomonadati</taxon>
        <taxon>Pseudomonadota</taxon>
        <taxon>Gammaproteobacteria</taxon>
        <taxon>Pseudomonadales</taxon>
        <taxon>Ketobacteraceae</taxon>
        <taxon>Ketobacter</taxon>
    </lineage>
</organism>
<evidence type="ECO:0000256" key="4">
    <source>
        <dbReference type="ARBA" id="ARBA00022552"/>
    </source>
</evidence>
<dbReference type="NCBIfam" id="NF008700">
    <property type="entry name" value="PRK11713.5-4"/>
    <property type="match status" value="1"/>
</dbReference>
<dbReference type="InterPro" id="IPR029028">
    <property type="entry name" value="Alpha/beta_knot_MTases"/>
</dbReference>
<dbReference type="InterPro" id="IPR029026">
    <property type="entry name" value="tRNA_m1G_MTases_N"/>
</dbReference>
<evidence type="ECO:0000256" key="2">
    <source>
        <dbReference type="ARBA" id="ARBA00005528"/>
    </source>
</evidence>
<dbReference type="GO" id="GO:0005737">
    <property type="term" value="C:cytoplasm"/>
    <property type="evidence" value="ECO:0007669"/>
    <property type="project" value="UniProtKB-SubCell"/>
</dbReference>
<dbReference type="GO" id="GO:0070475">
    <property type="term" value="P:rRNA base methylation"/>
    <property type="evidence" value="ECO:0007669"/>
    <property type="project" value="TreeGrafter"/>
</dbReference>
<keyword evidence="3 10" id="KW-0963">Cytoplasm</keyword>
<dbReference type="EMBL" id="CP022684">
    <property type="protein sequence ID" value="AUM14876.1"/>
    <property type="molecule type" value="Genomic_DNA"/>
</dbReference>